<feature type="region of interest" description="Disordered" evidence="1">
    <location>
        <begin position="328"/>
        <end position="355"/>
    </location>
</feature>
<dbReference type="eggNOG" id="ENOG50334HB">
    <property type="taxonomic scope" value="Bacteria"/>
</dbReference>
<gene>
    <name evidence="2" type="ORF">PA6_049_00020</name>
</gene>
<dbReference type="OrthoDB" id="6997471at2"/>
<reference evidence="2" key="1">
    <citation type="submission" date="2024-09" db="EMBL/GenBank/DDBJ databases">
        <title>Whole genome shotgun sequence of Pseudomonas alcaligenes NBRC 14159.</title>
        <authorList>
            <person name="Yoshida I."/>
            <person name="Hosoyama A."/>
            <person name="Tsuchikane K."/>
            <person name="Noguchi M."/>
            <person name="Hirakata S."/>
            <person name="Ando Y."/>
            <person name="Ohji S."/>
            <person name="Yamazoe A."/>
            <person name="Yamazaki S."/>
            <person name="Fujita N."/>
        </authorList>
    </citation>
    <scope>NUCLEOTIDE SEQUENCE</scope>
    <source>
        <strain evidence="2">NBRC 14159</strain>
    </source>
</reference>
<dbReference type="Proteomes" id="UP000016560">
    <property type="component" value="Unassembled WGS sequence"/>
</dbReference>
<evidence type="ECO:0000313" key="2">
    <source>
        <dbReference type="EMBL" id="GAD64813.1"/>
    </source>
</evidence>
<evidence type="ECO:0000313" key="3">
    <source>
        <dbReference type="Proteomes" id="UP000016560"/>
    </source>
</evidence>
<protein>
    <submittedName>
        <fullName evidence="2">Uncharacterized protein</fullName>
    </submittedName>
</protein>
<dbReference type="AlphaFoldDB" id="U3BDJ2"/>
<dbReference type="EMBL" id="BATI01000049">
    <property type="protein sequence ID" value="GAD64813.1"/>
    <property type="molecule type" value="Genomic_DNA"/>
</dbReference>
<name>U3BDJ2_AQUA1</name>
<accession>U3BDJ2</accession>
<comment type="caution">
    <text evidence="2">The sequence shown here is derived from an EMBL/GenBank/DDBJ whole genome shotgun (WGS) entry which is preliminary data.</text>
</comment>
<dbReference type="RefSeq" id="WP_021702882.1">
    <property type="nucleotide sequence ID" value="NZ_BATI01000049.1"/>
</dbReference>
<organism evidence="2 3">
    <name type="scientific">Aquipseudomonas alcaligenes (strain ATCC 14909 / DSM 50342 / CCUG 1425 / JCM 20561 / NBRC 14159 / NCIMB 9945 / NCTC 10367 / 1577)</name>
    <name type="common">Pseudomonas alcaligenes</name>
    <dbReference type="NCBI Taxonomy" id="1215092"/>
    <lineage>
        <taxon>Bacteria</taxon>
        <taxon>Pseudomonadati</taxon>
        <taxon>Pseudomonadota</taxon>
        <taxon>Gammaproteobacteria</taxon>
        <taxon>Pseudomonadales</taxon>
        <taxon>Pseudomonadaceae</taxon>
        <taxon>Aquipseudomonas</taxon>
    </lineage>
</organism>
<evidence type="ECO:0000256" key="1">
    <source>
        <dbReference type="SAM" id="MobiDB-lite"/>
    </source>
</evidence>
<proteinExistence type="predicted"/>
<sequence length="355" mass="40893">MTEFKRINALLMSFRASLRNRRHRTAVPAKRDQAEVLRVRYWYEGLRQRTGLATAYKLEQHFEPESFRKQDGITSNRCKWQRYAAGRHTPQAKLAARIDARVPGSLQELQHPLWAILKHQPSRTTLSEAFLQRLKPDVQAVLFEPVGGIEVYWQRARVTVVLMRKLERIASLDALAALTWLLREAIAQGSRKNAERLAHSIYTVLLIMGIEWQNRELAEPLLNLFAYRILPLGSPPHRRFCMSGRDMLECSAALNLIVYQTTEGKRRGLTWLQRVHIMRRLLAGMTGVDVVHALAPQYIPSGTDVPAEVIRRLEQDERWRQWGWSSINSTKPEPFPPKSFWTQRSSGAEGSMLLG</sequence>
<keyword evidence="3" id="KW-1185">Reference proteome</keyword>